<dbReference type="GO" id="GO:0009245">
    <property type="term" value="P:lipid A biosynthetic process"/>
    <property type="evidence" value="ECO:0007669"/>
    <property type="project" value="UniProtKB-KW"/>
</dbReference>
<dbReference type="InterPro" id="IPR011004">
    <property type="entry name" value="Trimer_LpxA-like_sf"/>
</dbReference>
<dbReference type="PIRSF" id="PIRSF000456">
    <property type="entry name" value="UDP-GlcNAc_acltr"/>
    <property type="match status" value="1"/>
</dbReference>
<dbReference type="InterPro" id="IPR010137">
    <property type="entry name" value="Lipid_A_LpxA"/>
</dbReference>
<gene>
    <name evidence="7" type="primary">lpxA</name>
    <name evidence="7" type="ORF">FTW19_00435</name>
</gene>
<evidence type="ECO:0000313" key="8">
    <source>
        <dbReference type="Proteomes" id="UP000321820"/>
    </source>
</evidence>
<keyword evidence="4" id="KW-0443">Lipid metabolism</keyword>
<protein>
    <submittedName>
        <fullName evidence="7">Acyl-ACP--UDP-N-acetylglucosamine O-acyltransferase</fullName>
        <ecNumber evidence="7">2.3.1.129</ecNumber>
    </submittedName>
</protein>
<evidence type="ECO:0000256" key="4">
    <source>
        <dbReference type="ARBA" id="ARBA00023098"/>
    </source>
</evidence>
<evidence type="ECO:0000256" key="1">
    <source>
        <dbReference type="ARBA" id="ARBA00022516"/>
    </source>
</evidence>
<dbReference type="SUPFAM" id="SSF51161">
    <property type="entry name" value="Trimeric LpxA-like enzymes"/>
    <property type="match status" value="1"/>
</dbReference>
<dbReference type="CDD" id="cd03351">
    <property type="entry name" value="LbH_UDP-GlcNAc_AT"/>
    <property type="match status" value="1"/>
</dbReference>
<dbReference type="GO" id="GO:0008780">
    <property type="term" value="F:acyl-[acyl-carrier-protein]-UDP-N-acetylglucosamine O-acyltransferase activity"/>
    <property type="evidence" value="ECO:0007669"/>
    <property type="project" value="UniProtKB-EC"/>
</dbReference>
<evidence type="ECO:0000256" key="5">
    <source>
        <dbReference type="ARBA" id="ARBA00023315"/>
    </source>
</evidence>
<keyword evidence="5 7" id="KW-0012">Acyltransferase</keyword>
<dbReference type="Gene3D" id="2.160.10.10">
    <property type="entry name" value="Hexapeptide repeat proteins"/>
    <property type="match status" value="1"/>
</dbReference>
<dbReference type="Proteomes" id="UP000321820">
    <property type="component" value="Chromosome"/>
</dbReference>
<evidence type="ECO:0000259" key="6">
    <source>
        <dbReference type="Pfam" id="PF13720"/>
    </source>
</evidence>
<accession>A0A5B9E976</accession>
<name>A0A5B9E976_9BACT</name>
<dbReference type="NCBIfam" id="NF003657">
    <property type="entry name" value="PRK05289.1"/>
    <property type="match status" value="1"/>
</dbReference>
<dbReference type="InterPro" id="IPR037157">
    <property type="entry name" value="Acetyltransf_C_sf"/>
</dbReference>
<evidence type="ECO:0000313" key="7">
    <source>
        <dbReference type="EMBL" id="QEE26606.1"/>
    </source>
</evidence>
<dbReference type="KEGG" id="talb:FTW19_00435"/>
<keyword evidence="3 7" id="KW-0808">Transferase</keyword>
<dbReference type="InterPro" id="IPR001451">
    <property type="entry name" value="Hexapep"/>
</dbReference>
<dbReference type="Pfam" id="PF00132">
    <property type="entry name" value="Hexapep"/>
    <property type="match status" value="2"/>
</dbReference>
<dbReference type="OrthoDB" id="9782926at2"/>
<sequence>MSVHPTAIVAEGAVVPASCTVGPYSTIGPNVVLGEDCTLVSHVVLDGHTTIGSGNRISPFACIGVPPQDLKYRGEATQVIIGDNNDIRESVNVSRGTAGGGGVTRIGSNNLFMCFAHIGHDSHIGDHCIFANNATLAGHVVVEDFATVGAFSAVHQFCAVGKYAYIGGGTMATQDVMPYSLTSATRENHAYSINKVGLERRGFTPEEIKELRAAYRLIVGSKLNMSDALASIREKVVAGEFGDKVAYLAEFIGRSHRGVIR</sequence>
<dbReference type="InterPro" id="IPR029098">
    <property type="entry name" value="Acetyltransf_C"/>
</dbReference>
<dbReference type="EC" id="2.3.1.129" evidence="7"/>
<keyword evidence="8" id="KW-1185">Reference proteome</keyword>
<keyword evidence="2" id="KW-0441">Lipid A biosynthesis</keyword>
<proteinExistence type="predicted"/>
<dbReference type="Gene3D" id="1.20.1180.10">
    <property type="entry name" value="Udp N-acetylglucosamine O-acyltransferase, C-terminal domain"/>
    <property type="match status" value="1"/>
</dbReference>
<evidence type="ECO:0000256" key="2">
    <source>
        <dbReference type="ARBA" id="ARBA00022556"/>
    </source>
</evidence>
<dbReference type="EMBL" id="CP042806">
    <property type="protein sequence ID" value="QEE26606.1"/>
    <property type="molecule type" value="Genomic_DNA"/>
</dbReference>
<dbReference type="PANTHER" id="PTHR43480">
    <property type="entry name" value="ACYL-[ACYL-CARRIER-PROTEIN]--UDP-N-ACETYLGLUCOSAMINE O-ACYLTRANSFERASE"/>
    <property type="match status" value="1"/>
</dbReference>
<dbReference type="PANTHER" id="PTHR43480:SF1">
    <property type="entry name" value="ACYL-[ACYL-CARRIER-PROTEIN]--UDP-N-ACETYLGLUCOSAMINE O-ACYLTRANSFERASE, MITOCHONDRIAL-RELATED"/>
    <property type="match status" value="1"/>
</dbReference>
<keyword evidence="1" id="KW-0444">Lipid biosynthesis</keyword>
<dbReference type="AlphaFoldDB" id="A0A5B9E976"/>
<dbReference type="RefSeq" id="WP_147645744.1">
    <property type="nucleotide sequence ID" value="NZ_CP042806.1"/>
</dbReference>
<reference evidence="7 8" key="1">
    <citation type="submission" date="2019-08" db="EMBL/GenBank/DDBJ databases">
        <title>Complete genome sequence of Terriglobus albidus strain ORNL.</title>
        <authorList>
            <person name="Podar M."/>
        </authorList>
    </citation>
    <scope>NUCLEOTIDE SEQUENCE [LARGE SCALE GENOMIC DNA]</scope>
    <source>
        <strain evidence="7 8">ORNL</strain>
    </source>
</reference>
<feature type="domain" description="UDP N-acetylglucosamine O-acyltransferase C-terminal" evidence="6">
    <location>
        <begin position="175"/>
        <end position="260"/>
    </location>
</feature>
<dbReference type="NCBIfam" id="TIGR01852">
    <property type="entry name" value="lipid_A_lpxA"/>
    <property type="match status" value="1"/>
</dbReference>
<dbReference type="Pfam" id="PF13720">
    <property type="entry name" value="Acetyltransf_11"/>
    <property type="match status" value="1"/>
</dbReference>
<dbReference type="GO" id="GO:0016020">
    <property type="term" value="C:membrane"/>
    <property type="evidence" value="ECO:0007669"/>
    <property type="project" value="GOC"/>
</dbReference>
<evidence type="ECO:0000256" key="3">
    <source>
        <dbReference type="ARBA" id="ARBA00022679"/>
    </source>
</evidence>
<organism evidence="7 8">
    <name type="scientific">Terriglobus albidus</name>
    <dbReference type="NCBI Taxonomy" id="1592106"/>
    <lineage>
        <taxon>Bacteria</taxon>
        <taxon>Pseudomonadati</taxon>
        <taxon>Acidobacteriota</taxon>
        <taxon>Terriglobia</taxon>
        <taxon>Terriglobales</taxon>
        <taxon>Acidobacteriaceae</taxon>
        <taxon>Terriglobus</taxon>
    </lineage>
</organism>